<sequence>MMIGLTAGCGGYVFATAAAIAMAASPTRGHAAVPCAAGVPCVTGAGRPRAAEVSPARVW</sequence>
<reference evidence="2 3" key="1">
    <citation type="submission" date="2020-10" db="EMBL/GenBank/DDBJ databases">
        <title>Sequencing the genomes of 1000 actinobacteria strains.</title>
        <authorList>
            <person name="Klenk H.-P."/>
        </authorList>
    </citation>
    <scope>NUCLEOTIDE SEQUENCE [LARGE SCALE GENOMIC DNA]</scope>
    <source>
        <strain evidence="2 3">DSM 43173</strain>
    </source>
</reference>
<dbReference type="Proteomes" id="UP000633509">
    <property type="component" value="Unassembled WGS sequence"/>
</dbReference>
<proteinExistence type="predicted"/>
<dbReference type="RefSeq" id="WP_192783466.1">
    <property type="nucleotide sequence ID" value="NZ_JADBEK010000001.1"/>
</dbReference>
<dbReference type="EMBL" id="JADBEK010000001">
    <property type="protein sequence ID" value="MBE1582129.1"/>
    <property type="molecule type" value="Genomic_DNA"/>
</dbReference>
<comment type="caution">
    <text evidence="2">The sequence shown here is derived from an EMBL/GenBank/DDBJ whole genome shotgun (WGS) entry which is preliminary data.</text>
</comment>
<feature type="chain" id="PRO_5047092221" evidence="1">
    <location>
        <begin position="24"/>
        <end position="59"/>
    </location>
</feature>
<gene>
    <name evidence="2" type="ORF">H4W80_000387</name>
</gene>
<keyword evidence="3" id="KW-1185">Reference proteome</keyword>
<evidence type="ECO:0000256" key="1">
    <source>
        <dbReference type="SAM" id="SignalP"/>
    </source>
</evidence>
<keyword evidence="1" id="KW-0732">Signal</keyword>
<protein>
    <submittedName>
        <fullName evidence="2">Uncharacterized protein</fullName>
    </submittedName>
</protein>
<accession>A0ABR9LN95</accession>
<feature type="signal peptide" evidence="1">
    <location>
        <begin position="1"/>
        <end position="23"/>
    </location>
</feature>
<name>A0ABR9LN95_9ACTN</name>
<evidence type="ECO:0000313" key="2">
    <source>
        <dbReference type="EMBL" id="MBE1582129.1"/>
    </source>
</evidence>
<evidence type="ECO:0000313" key="3">
    <source>
        <dbReference type="Proteomes" id="UP000633509"/>
    </source>
</evidence>
<organism evidence="2 3">
    <name type="scientific">Nonomuraea angiospora</name>
    <dbReference type="NCBI Taxonomy" id="46172"/>
    <lineage>
        <taxon>Bacteria</taxon>
        <taxon>Bacillati</taxon>
        <taxon>Actinomycetota</taxon>
        <taxon>Actinomycetes</taxon>
        <taxon>Streptosporangiales</taxon>
        <taxon>Streptosporangiaceae</taxon>
        <taxon>Nonomuraea</taxon>
    </lineage>
</organism>